<comment type="cofactor">
    <cofactor evidence="1">
        <name>Fe cation</name>
        <dbReference type="ChEBI" id="CHEBI:24875"/>
    </cofactor>
</comment>
<gene>
    <name evidence="9" type="ORF">ACFSUO_11065</name>
</gene>
<keyword evidence="10" id="KW-1185">Reference proteome</keyword>
<dbReference type="InterPro" id="IPR015881">
    <property type="entry name" value="ARHD_Rieske_2Fe_2S"/>
</dbReference>
<evidence type="ECO:0000256" key="6">
    <source>
        <dbReference type="ARBA" id="ARBA00023014"/>
    </source>
</evidence>
<dbReference type="EC" id="1.14.13.-" evidence="9"/>
<keyword evidence="2" id="KW-0001">2Fe-2S</keyword>
<dbReference type="InterPro" id="IPR015879">
    <property type="entry name" value="Ring_hydroxy_dOase_asu_C_dom"/>
</dbReference>
<dbReference type="SUPFAM" id="SSF55961">
    <property type="entry name" value="Bet v1-like"/>
    <property type="match status" value="1"/>
</dbReference>
<evidence type="ECO:0000256" key="4">
    <source>
        <dbReference type="ARBA" id="ARBA00023002"/>
    </source>
</evidence>
<dbReference type="InterPro" id="IPR001663">
    <property type="entry name" value="Rng_hydr_dOase-A"/>
</dbReference>
<evidence type="ECO:0000256" key="5">
    <source>
        <dbReference type="ARBA" id="ARBA00023004"/>
    </source>
</evidence>
<dbReference type="GO" id="GO:0051213">
    <property type="term" value="F:dioxygenase activity"/>
    <property type="evidence" value="ECO:0007669"/>
    <property type="project" value="UniProtKB-KW"/>
</dbReference>
<dbReference type="PRINTS" id="PR00090">
    <property type="entry name" value="RNGDIOXGNASE"/>
</dbReference>
<protein>
    <submittedName>
        <fullName evidence="9">Aromatic ring-hydroxylating dioxygenase subunit alpha</fullName>
        <ecNumber evidence="9">1.14.13.-</ecNumber>
    </submittedName>
</protein>
<name>A0ABW5V699_9BACI</name>
<dbReference type="Gene3D" id="2.102.10.10">
    <property type="entry name" value="Rieske [2Fe-2S] iron-sulphur domain"/>
    <property type="match status" value="1"/>
</dbReference>
<evidence type="ECO:0000313" key="10">
    <source>
        <dbReference type="Proteomes" id="UP001597502"/>
    </source>
</evidence>
<dbReference type="RefSeq" id="WP_382394074.1">
    <property type="nucleotide sequence ID" value="NZ_JBHUNA010000023.1"/>
</dbReference>
<evidence type="ECO:0000256" key="1">
    <source>
        <dbReference type="ARBA" id="ARBA00001962"/>
    </source>
</evidence>
<keyword evidence="6" id="KW-0411">Iron-sulfur</keyword>
<dbReference type="PROSITE" id="PS51296">
    <property type="entry name" value="RIESKE"/>
    <property type="match status" value="1"/>
</dbReference>
<accession>A0ABW5V699</accession>
<dbReference type="InterPro" id="IPR017941">
    <property type="entry name" value="Rieske_2Fe-2S"/>
</dbReference>
<keyword evidence="5" id="KW-0408">Iron</keyword>
<dbReference type="Pfam" id="PF00848">
    <property type="entry name" value="Ring_hydroxyl_A"/>
    <property type="match status" value="1"/>
</dbReference>
<comment type="caution">
    <text evidence="9">The sequence shown here is derived from an EMBL/GenBank/DDBJ whole genome shotgun (WGS) entry which is preliminary data.</text>
</comment>
<dbReference type="PANTHER" id="PTHR43756:SF5">
    <property type="entry name" value="CHOLINE MONOOXYGENASE, CHLOROPLASTIC"/>
    <property type="match status" value="1"/>
</dbReference>
<proteinExistence type="predicted"/>
<keyword evidence="3" id="KW-0479">Metal-binding</keyword>
<organism evidence="9 10">
    <name type="scientific">Lentibacillus juripiscarius</name>
    <dbReference type="NCBI Taxonomy" id="257446"/>
    <lineage>
        <taxon>Bacteria</taxon>
        <taxon>Bacillati</taxon>
        <taxon>Bacillota</taxon>
        <taxon>Bacilli</taxon>
        <taxon>Bacillales</taxon>
        <taxon>Bacillaceae</taxon>
        <taxon>Lentibacillus</taxon>
    </lineage>
</organism>
<dbReference type="CDD" id="cd03469">
    <property type="entry name" value="Rieske_RO_Alpha_N"/>
    <property type="match status" value="1"/>
</dbReference>
<dbReference type="Proteomes" id="UP001597502">
    <property type="component" value="Unassembled WGS sequence"/>
</dbReference>
<dbReference type="SUPFAM" id="SSF50022">
    <property type="entry name" value="ISP domain"/>
    <property type="match status" value="1"/>
</dbReference>
<dbReference type="EMBL" id="JBHUNA010000023">
    <property type="protein sequence ID" value="MFD2761506.1"/>
    <property type="molecule type" value="Genomic_DNA"/>
</dbReference>
<keyword evidence="9" id="KW-0223">Dioxygenase</keyword>
<evidence type="ECO:0000256" key="2">
    <source>
        <dbReference type="ARBA" id="ARBA00022714"/>
    </source>
</evidence>
<evidence type="ECO:0000256" key="3">
    <source>
        <dbReference type="ARBA" id="ARBA00022723"/>
    </source>
</evidence>
<dbReference type="PROSITE" id="PS00570">
    <property type="entry name" value="RING_HYDROXYL_ALPHA"/>
    <property type="match status" value="1"/>
</dbReference>
<evidence type="ECO:0000313" key="9">
    <source>
        <dbReference type="EMBL" id="MFD2761506.1"/>
    </source>
</evidence>
<evidence type="ECO:0000256" key="7">
    <source>
        <dbReference type="ARBA" id="ARBA00023027"/>
    </source>
</evidence>
<dbReference type="Gene3D" id="3.90.380.10">
    <property type="entry name" value="Naphthalene 1,2-dioxygenase Alpha Subunit, Chain A, domain 1"/>
    <property type="match status" value="2"/>
</dbReference>
<dbReference type="Pfam" id="PF00355">
    <property type="entry name" value="Rieske"/>
    <property type="match status" value="1"/>
</dbReference>
<sequence length="364" mass="41558">MPSHESNPNTENNLTQTLPYRFYSDPEILKSEQEKIFSKSWQYVCHESYVRQPGDFFTAEVAGEPIVVTRSKDGELYAFYNVCPHRATKLIDNEAGNKKILQCPYHGWTFHLNGELNKAPNFKGVPGFCPADFSLRHIQVASKSSLVFVNLDPNAPSLEDSYDDFFTDLNQFDFLDELKVNDVKKRTIKCNWKAFIDNFLECDHCPIAHPGFSATLDLDEYHIVNGNNCSVHGSELKTKKGKEALDLPMGSAEVQEGRFYWIWPNVMLTIYPGPGNLSTIQMIPIDHETTLGVYTNFSKYEEPTEERKTQVAFAEQVRNEDVELVEREQIGLQSRAFEHGVFSPTEHAVHKFRDMVLDALDVSD</sequence>
<keyword evidence="7" id="KW-0520">NAD</keyword>
<keyword evidence="4 9" id="KW-0560">Oxidoreductase</keyword>
<reference evidence="10" key="1">
    <citation type="journal article" date="2019" name="Int. J. Syst. Evol. Microbiol.">
        <title>The Global Catalogue of Microorganisms (GCM) 10K type strain sequencing project: providing services to taxonomists for standard genome sequencing and annotation.</title>
        <authorList>
            <consortium name="The Broad Institute Genomics Platform"/>
            <consortium name="The Broad Institute Genome Sequencing Center for Infectious Disease"/>
            <person name="Wu L."/>
            <person name="Ma J."/>
        </authorList>
    </citation>
    <scope>NUCLEOTIDE SEQUENCE [LARGE SCALE GENOMIC DNA]</scope>
    <source>
        <strain evidence="10">TISTR 1535</strain>
    </source>
</reference>
<dbReference type="PANTHER" id="PTHR43756">
    <property type="entry name" value="CHOLINE MONOOXYGENASE, CHLOROPLASTIC"/>
    <property type="match status" value="1"/>
</dbReference>
<dbReference type="InterPro" id="IPR036922">
    <property type="entry name" value="Rieske_2Fe-2S_sf"/>
</dbReference>
<feature type="domain" description="Rieske" evidence="8">
    <location>
        <begin position="42"/>
        <end position="149"/>
    </location>
</feature>
<evidence type="ECO:0000259" key="8">
    <source>
        <dbReference type="PROSITE" id="PS51296"/>
    </source>
</evidence>